<reference evidence="1 2" key="1">
    <citation type="submission" date="2017-10" db="EMBL/GenBank/DDBJ databases">
        <title>Frigbacter circumglobatus gen. nov. sp. nov., isolated from sediment cultured in situ.</title>
        <authorList>
            <person name="Zhao Z."/>
        </authorList>
    </citation>
    <scope>NUCLEOTIDE SEQUENCE [LARGE SCALE GENOMIC DNA]</scope>
    <source>
        <strain evidence="1 2">ZYL</strain>
    </source>
</reference>
<sequence>MSAEALYDNLRSFLRVTHRLVAKQGNDINVGERFTLRITGSNTAYSANLVGKPDIVFRNPRLFIEGTQFATPVGGTGWHSLPDDVLLPGEGSSVEIEFTADDDLSFFPDIFGVERVARVFIRADLDINRYFEMWGVNNLHQEIDH</sequence>
<keyword evidence="2" id="KW-1185">Reference proteome</keyword>
<dbReference type="EMBL" id="PDEM01000020">
    <property type="protein sequence ID" value="PHZ85030.1"/>
    <property type="molecule type" value="Genomic_DNA"/>
</dbReference>
<dbReference type="RefSeq" id="WP_099472725.1">
    <property type="nucleotide sequence ID" value="NZ_CAXBMK010000002.1"/>
</dbReference>
<evidence type="ECO:0000313" key="1">
    <source>
        <dbReference type="EMBL" id="PHZ85030.1"/>
    </source>
</evidence>
<proteinExistence type="predicted"/>
<dbReference type="OrthoDB" id="9801520at2"/>
<comment type="caution">
    <text evidence="1">The sequence shown here is derived from an EMBL/GenBank/DDBJ whole genome shotgun (WGS) entry which is preliminary data.</text>
</comment>
<dbReference type="AlphaFoldDB" id="A0A2G4YRY7"/>
<name>A0A2G4YRY7_9PROT</name>
<dbReference type="InParanoid" id="A0A2G4YRY7"/>
<protein>
    <submittedName>
        <fullName evidence="1">Uncharacterized protein</fullName>
    </submittedName>
</protein>
<gene>
    <name evidence="1" type="ORF">CRD36_09950</name>
</gene>
<dbReference type="Proteomes" id="UP000229730">
    <property type="component" value="Unassembled WGS sequence"/>
</dbReference>
<evidence type="ECO:0000313" key="2">
    <source>
        <dbReference type="Proteomes" id="UP000229730"/>
    </source>
</evidence>
<accession>A0A2G4YRY7</accession>
<organism evidence="1 2">
    <name type="scientific">Paremcibacter congregatus</name>
    <dbReference type="NCBI Taxonomy" id="2043170"/>
    <lineage>
        <taxon>Bacteria</taxon>
        <taxon>Pseudomonadati</taxon>
        <taxon>Pseudomonadota</taxon>
        <taxon>Alphaproteobacteria</taxon>
        <taxon>Emcibacterales</taxon>
        <taxon>Emcibacteraceae</taxon>
        <taxon>Paremcibacter</taxon>
    </lineage>
</organism>